<dbReference type="GO" id="GO:0016020">
    <property type="term" value="C:membrane"/>
    <property type="evidence" value="ECO:0007669"/>
    <property type="project" value="TreeGrafter"/>
</dbReference>
<protein>
    <submittedName>
        <fullName evidence="3">Uncharacterized protein znf106b</fullName>
    </submittedName>
</protein>
<keyword evidence="2" id="KW-1185">Reference proteome</keyword>
<feature type="region of interest" description="Disordered" evidence="1">
    <location>
        <begin position="123"/>
        <end position="238"/>
    </location>
</feature>
<dbReference type="GO" id="GO:0008286">
    <property type="term" value="P:insulin receptor signaling pathway"/>
    <property type="evidence" value="ECO:0007669"/>
    <property type="project" value="TreeGrafter"/>
</dbReference>
<dbReference type="OrthoDB" id="8965000at2759"/>
<feature type="compositionally biased region" description="Polar residues" evidence="1">
    <location>
        <begin position="788"/>
        <end position="802"/>
    </location>
</feature>
<dbReference type="GeneID" id="105908981"/>
<feature type="compositionally biased region" description="Polar residues" evidence="1">
    <location>
        <begin position="223"/>
        <end position="238"/>
    </location>
</feature>
<proteinExistence type="predicted"/>
<dbReference type="CTD" id="100536805"/>
<reference evidence="3" key="1">
    <citation type="submission" date="2025-08" db="UniProtKB">
        <authorList>
            <consortium name="RefSeq"/>
        </authorList>
    </citation>
    <scope>IDENTIFICATION</scope>
</reference>
<organism evidence="2 3">
    <name type="scientific">Clupea harengus</name>
    <name type="common">Atlantic herring</name>
    <dbReference type="NCBI Taxonomy" id="7950"/>
    <lineage>
        <taxon>Eukaryota</taxon>
        <taxon>Metazoa</taxon>
        <taxon>Chordata</taxon>
        <taxon>Craniata</taxon>
        <taxon>Vertebrata</taxon>
        <taxon>Euteleostomi</taxon>
        <taxon>Actinopterygii</taxon>
        <taxon>Neopterygii</taxon>
        <taxon>Teleostei</taxon>
        <taxon>Clupei</taxon>
        <taxon>Clupeiformes</taxon>
        <taxon>Clupeoidei</taxon>
        <taxon>Clupeidae</taxon>
        <taxon>Clupea</taxon>
    </lineage>
</organism>
<feature type="region of interest" description="Disordered" evidence="1">
    <location>
        <begin position="627"/>
        <end position="653"/>
    </location>
</feature>
<feature type="region of interest" description="Disordered" evidence="1">
    <location>
        <begin position="271"/>
        <end position="347"/>
    </location>
</feature>
<sequence length="861" mass="95030">MTKAPKKKCLEKCFVCTHSYKAEEIDEHMNGITHHFVLEQLYKKSRPHHCLVCGCVWNGLTLYRQHVASAEHKKKIVELAKTRRKGTQVSFMYTTPPDLIYLCMERDRLNSANKAKRRQERLKARKAKQQEKVWASKQAQLVTTHQHHQQNKENKNSTSLSLDNEPRGRTPSPESPRSSLNEDWDRPTLHQEVSSSQVDEARTSRAGSVCSEPHSSHDAGSKEQGSSAQSVGSGNQQSASQFFSEIDFSLDFTSDLLPPVGVLLFAPPPAVKAKPPKGKAKAKLSNHTSTLSTGSDCRQNASLQGKRSRHMPASRKRPLSQSEGPPGLSADQNRQEDQPRAPGLVKAHVQHISTILRRIRKSLDEEGLANPQPPSTLTTGDGVEGNNRSELTDFRKQTSDQCSKDTGPNEHLYKKLKTMHYVNGHSHEEGTSVGPSIGSPSSSVTMEPASGCGILQSLIKFDHEDEYTREALQSRQSLKSSTGTSDHPPPSQSRPGLPELLKRDLSRFSAKGGAHEPNLTAARRVRTVSSSQTGEAEKEAPAGPGLKPTLEKLINSTASKRKVNWKELYQEYHRKKRLREKGMPRFGIELVSPVMPLPDHLHLEEVQELPLGEDFQWDTVDFDASCLPVSCEDPPPEDPYPEAPGPSAGQGNRDAGLQRLVEAFVKMEEDNWGRRDSQDYPPPAEQTCQGIEDPPRPDQAKPRKERQVDELLAVSLSEDELSSSLLTLDDSLTQARSALQAAYVNVQRLLVVREQTTNDINALRTKRIEILRVMRGGCSSDNAEKQTPKPSSEGCTQPQISDQPALVALVAPAEPPDDLPNSVPHPAPSSVGLSAQPSEPIKEEQVSPACCQDPETLSVSH</sequence>
<feature type="region of interest" description="Disordered" evidence="1">
    <location>
        <begin position="510"/>
        <end position="548"/>
    </location>
</feature>
<evidence type="ECO:0000313" key="3">
    <source>
        <dbReference type="RefSeq" id="XP_012693008.2"/>
    </source>
</evidence>
<feature type="compositionally biased region" description="Polar residues" evidence="1">
    <location>
        <begin position="285"/>
        <end position="305"/>
    </location>
</feature>
<accession>A0A6P3W9F8</accession>
<gene>
    <name evidence="3" type="primary">znf106b</name>
</gene>
<dbReference type="PANTHER" id="PTHR14435:SF2">
    <property type="entry name" value="ZINC FINGER PROTEIN 106"/>
    <property type="match status" value="1"/>
</dbReference>
<feature type="region of interest" description="Disordered" evidence="1">
    <location>
        <begin position="778"/>
        <end position="861"/>
    </location>
</feature>
<feature type="compositionally biased region" description="Basic residues" evidence="1">
    <location>
        <begin position="306"/>
        <end position="318"/>
    </location>
</feature>
<feature type="region of interest" description="Disordered" evidence="1">
    <location>
        <begin position="425"/>
        <end position="449"/>
    </location>
</feature>
<evidence type="ECO:0000256" key="1">
    <source>
        <dbReference type="SAM" id="MobiDB-lite"/>
    </source>
</evidence>
<evidence type="ECO:0000313" key="2">
    <source>
        <dbReference type="Proteomes" id="UP000515152"/>
    </source>
</evidence>
<dbReference type="KEGG" id="char:105908981"/>
<dbReference type="GO" id="GO:0003723">
    <property type="term" value="F:RNA binding"/>
    <property type="evidence" value="ECO:0007669"/>
    <property type="project" value="InterPro"/>
</dbReference>
<feature type="compositionally biased region" description="Low complexity" evidence="1">
    <location>
        <begin position="431"/>
        <end position="445"/>
    </location>
</feature>
<dbReference type="Proteomes" id="UP000515152">
    <property type="component" value="Chromosome 15"/>
</dbReference>
<dbReference type="GO" id="GO:0005829">
    <property type="term" value="C:cytosol"/>
    <property type="evidence" value="ECO:0007669"/>
    <property type="project" value="TreeGrafter"/>
</dbReference>
<feature type="compositionally biased region" description="Basic residues" evidence="1">
    <location>
        <begin position="274"/>
        <end position="284"/>
    </location>
</feature>
<feature type="compositionally biased region" description="Polar residues" evidence="1">
    <location>
        <begin position="471"/>
        <end position="485"/>
    </location>
</feature>
<dbReference type="RefSeq" id="XP_012693008.2">
    <property type="nucleotide sequence ID" value="XM_012837554.3"/>
</dbReference>
<dbReference type="PANTHER" id="PTHR14435">
    <property type="entry name" value="ZINC FINGER PROTEIN 106"/>
    <property type="match status" value="1"/>
</dbReference>
<name>A0A6P3W9F8_CLUHA</name>
<feature type="region of interest" description="Disordered" evidence="1">
    <location>
        <begin position="364"/>
        <end position="410"/>
    </location>
</feature>
<feature type="region of interest" description="Disordered" evidence="1">
    <location>
        <begin position="671"/>
        <end position="707"/>
    </location>
</feature>
<dbReference type="AlphaFoldDB" id="A0A6P3W9F8"/>
<feature type="compositionally biased region" description="Basic and acidic residues" evidence="1">
    <location>
        <begin position="693"/>
        <end position="707"/>
    </location>
</feature>
<feature type="region of interest" description="Disordered" evidence="1">
    <location>
        <begin position="468"/>
        <end position="498"/>
    </location>
</feature>
<dbReference type="InterPro" id="IPR042622">
    <property type="entry name" value="Znf106"/>
</dbReference>
<dbReference type="GO" id="GO:0017124">
    <property type="term" value="F:SH3 domain binding"/>
    <property type="evidence" value="ECO:0007669"/>
    <property type="project" value="TreeGrafter"/>
</dbReference>